<keyword evidence="1" id="KW-0812">Transmembrane</keyword>
<sequence length="365" mass="41037">MYQKILPELANSTALLSITSGLFIALLLAIFLLIRSYRSNHVRLLNGYLFSIVLAIFSLTITGLIMLSGNDILFMIWLAIVILIAVTLLFISIFLWLFLLINGIIMWRREAKNLANSLTLLLGTGLLVYPLLIDLLRKVLPSWLISLLNTVESLSMAYLLFNFVAFILSFLLLKMIRPKYNKDYIIVLGAGLINGNQVSKLLASRINRALNFAKKQIALTGKVPYIVLSGGQGTDEQLPEGQAMREYVIEQESYNPAYLLSETKSLNTLENMQFSKELIEAKGLDLNKGLFSTSDYHVYRATGYALFAGLDISGLGAKTRKYFIPSAILREYIAILMQHKRFHAFVFALILVVSVISTFLEFSIK</sequence>
<keyword evidence="1" id="KW-1133">Transmembrane helix</keyword>
<feature type="transmembrane region" description="Helical" evidence="1">
    <location>
        <begin position="12"/>
        <end position="34"/>
    </location>
</feature>
<dbReference type="GO" id="GO:0043164">
    <property type="term" value="P:Gram-negative-bacterium-type cell wall biogenesis"/>
    <property type="evidence" value="ECO:0007669"/>
    <property type="project" value="TreeGrafter"/>
</dbReference>
<gene>
    <name evidence="3" type="ORF">WOSG25_021580</name>
</gene>
<proteinExistence type="predicted"/>
<dbReference type="PANTHER" id="PTHR30336:SF18">
    <property type="entry name" value="MEMBRANE PROTEIN"/>
    <property type="match status" value="1"/>
</dbReference>
<dbReference type="AlphaFoldDB" id="A0A069CZ77"/>
<dbReference type="CDD" id="cd06259">
    <property type="entry name" value="YdcF-like"/>
    <property type="match status" value="1"/>
</dbReference>
<feature type="transmembrane region" description="Helical" evidence="1">
    <location>
        <begin position="342"/>
        <end position="360"/>
    </location>
</feature>
<feature type="transmembrane region" description="Helical" evidence="1">
    <location>
        <begin position="46"/>
        <end position="68"/>
    </location>
</feature>
<feature type="transmembrane region" description="Helical" evidence="1">
    <location>
        <begin position="74"/>
        <end position="101"/>
    </location>
</feature>
<feature type="transmembrane region" description="Helical" evidence="1">
    <location>
        <begin position="113"/>
        <end position="133"/>
    </location>
</feature>
<dbReference type="Proteomes" id="UP000030643">
    <property type="component" value="Unassembled WGS sequence"/>
</dbReference>
<evidence type="ECO:0000313" key="3">
    <source>
        <dbReference type="EMBL" id="GAK30361.1"/>
    </source>
</evidence>
<evidence type="ECO:0000256" key="1">
    <source>
        <dbReference type="SAM" id="Phobius"/>
    </source>
</evidence>
<dbReference type="InterPro" id="IPR014729">
    <property type="entry name" value="Rossmann-like_a/b/a_fold"/>
</dbReference>
<reference evidence="4" key="1">
    <citation type="journal article" date="2014" name="Genome Announc.">
        <title>Draft genome sequence of Weissella oryzae SG25T, isolated from fermented rice grains.</title>
        <authorList>
            <person name="Tanizawa Y."/>
            <person name="Fujisawa T."/>
            <person name="Mochizuki T."/>
            <person name="Kaminuma E."/>
            <person name="Suzuki Y."/>
            <person name="Nakamura Y."/>
            <person name="Tohno M."/>
        </authorList>
    </citation>
    <scope>NUCLEOTIDE SEQUENCE [LARGE SCALE GENOMIC DNA]</scope>
    <source>
        <strain evidence="4">DSM 25784 / JCM 18191 / LMG 30913 / SG25</strain>
    </source>
</reference>
<dbReference type="Pfam" id="PF02698">
    <property type="entry name" value="DUF218"/>
    <property type="match status" value="1"/>
</dbReference>
<evidence type="ECO:0000313" key="4">
    <source>
        <dbReference type="Proteomes" id="UP000030643"/>
    </source>
</evidence>
<accession>A0A069CZ77</accession>
<dbReference type="EMBL" id="DF820485">
    <property type="protein sequence ID" value="GAK30361.1"/>
    <property type="molecule type" value="Genomic_DNA"/>
</dbReference>
<evidence type="ECO:0000259" key="2">
    <source>
        <dbReference type="Pfam" id="PF02698"/>
    </source>
</evidence>
<dbReference type="STRING" id="1329250.WOSG25_021580"/>
<dbReference type="OrthoDB" id="9782395at2"/>
<feature type="domain" description="DUF218" evidence="2">
    <location>
        <begin position="183"/>
        <end position="334"/>
    </location>
</feature>
<keyword evidence="1" id="KW-0472">Membrane</keyword>
<dbReference type="Gene3D" id="3.40.50.620">
    <property type="entry name" value="HUPs"/>
    <property type="match status" value="1"/>
</dbReference>
<dbReference type="eggNOG" id="COG1434">
    <property type="taxonomic scope" value="Bacteria"/>
</dbReference>
<dbReference type="InterPro" id="IPR051599">
    <property type="entry name" value="Cell_Envelope_Assoc"/>
</dbReference>
<keyword evidence="4" id="KW-1185">Reference proteome</keyword>
<dbReference type="InterPro" id="IPR003848">
    <property type="entry name" value="DUF218"/>
</dbReference>
<organism evidence="3 4">
    <name type="scientific">Weissella oryzae (strain DSM 25784 / JCM 18191 / LMG 30913 / SG25)</name>
    <dbReference type="NCBI Taxonomy" id="1329250"/>
    <lineage>
        <taxon>Bacteria</taxon>
        <taxon>Bacillati</taxon>
        <taxon>Bacillota</taxon>
        <taxon>Bacilli</taxon>
        <taxon>Lactobacillales</taxon>
        <taxon>Lactobacillaceae</taxon>
        <taxon>Weissella</taxon>
    </lineage>
</organism>
<dbReference type="GO" id="GO:0005886">
    <property type="term" value="C:plasma membrane"/>
    <property type="evidence" value="ECO:0007669"/>
    <property type="project" value="TreeGrafter"/>
</dbReference>
<protein>
    <submittedName>
        <fullName evidence="3">Putative membrane protein</fullName>
    </submittedName>
</protein>
<dbReference type="GO" id="GO:0000270">
    <property type="term" value="P:peptidoglycan metabolic process"/>
    <property type="evidence" value="ECO:0007669"/>
    <property type="project" value="TreeGrafter"/>
</dbReference>
<feature type="transmembrane region" description="Helical" evidence="1">
    <location>
        <begin position="153"/>
        <end position="173"/>
    </location>
</feature>
<name>A0A069CZ77_WEIOS</name>
<dbReference type="PANTHER" id="PTHR30336">
    <property type="entry name" value="INNER MEMBRANE PROTEIN, PROBABLE PERMEASE"/>
    <property type="match status" value="1"/>
</dbReference>
<dbReference type="RefSeq" id="WP_045476417.1">
    <property type="nucleotide sequence ID" value="NZ_DF820485.1"/>
</dbReference>